<keyword evidence="2" id="KW-1185">Reference proteome</keyword>
<reference evidence="1" key="2">
    <citation type="submission" date="2022-01" db="EMBL/GenBank/DDBJ databases">
        <authorList>
            <person name="Yamashiro T."/>
            <person name="Shiraishi A."/>
            <person name="Satake H."/>
            <person name="Nakayama K."/>
        </authorList>
    </citation>
    <scope>NUCLEOTIDE SEQUENCE</scope>
</reference>
<accession>A0ABQ5BG03</accession>
<evidence type="ECO:0008006" key="3">
    <source>
        <dbReference type="Google" id="ProtNLM"/>
    </source>
</evidence>
<dbReference type="Proteomes" id="UP001151760">
    <property type="component" value="Unassembled WGS sequence"/>
</dbReference>
<evidence type="ECO:0000313" key="1">
    <source>
        <dbReference type="EMBL" id="GJT13159.1"/>
    </source>
</evidence>
<dbReference type="InterPro" id="IPR053134">
    <property type="entry name" value="RNA-dir_DNA_polymerase"/>
</dbReference>
<comment type="caution">
    <text evidence="1">The sequence shown here is derived from an EMBL/GenBank/DDBJ whole genome shotgun (WGS) entry which is preliminary data.</text>
</comment>
<gene>
    <name evidence="1" type="ORF">Tco_0860201</name>
</gene>
<dbReference type="PANTHER" id="PTHR24559:SF444">
    <property type="entry name" value="REVERSE TRANSCRIPTASE DOMAIN-CONTAINING PROTEIN"/>
    <property type="match status" value="1"/>
</dbReference>
<sequence length="283" mass="33034">MFWILVKIASRELIEIDKVIKGFKLQIEGHVFDIDLISFGHGSFDVIIGERPEEKVRLLMSVKASNKKQGEIVVVRDFPKYFSKIDLRSGYHQLRVHEDDIPKTAFRTCYGHFEFTVMPFEEANIDWDDIQGKIDADYQLDERLQAQEQHELTIKEKSNLFVQLLEERKKHLATKRAKEKINRPPTRAQQRSIMYTYLKNMAGWKPKDLKNKSIANIQELFDKAFKRVNTFEAAKMKELIKIIPDKEEVAVDAIPLATKPLSIVDWKIVKEGKISYCQIIRAN</sequence>
<dbReference type="InterPro" id="IPR043502">
    <property type="entry name" value="DNA/RNA_pol_sf"/>
</dbReference>
<dbReference type="Gene3D" id="3.30.70.270">
    <property type="match status" value="1"/>
</dbReference>
<dbReference type="Gene3D" id="3.10.10.10">
    <property type="entry name" value="HIV Type 1 Reverse Transcriptase, subunit A, domain 1"/>
    <property type="match status" value="1"/>
</dbReference>
<proteinExistence type="predicted"/>
<dbReference type="EMBL" id="BQNB010013206">
    <property type="protein sequence ID" value="GJT13159.1"/>
    <property type="molecule type" value="Genomic_DNA"/>
</dbReference>
<organism evidence="1 2">
    <name type="scientific">Tanacetum coccineum</name>
    <dbReference type="NCBI Taxonomy" id="301880"/>
    <lineage>
        <taxon>Eukaryota</taxon>
        <taxon>Viridiplantae</taxon>
        <taxon>Streptophyta</taxon>
        <taxon>Embryophyta</taxon>
        <taxon>Tracheophyta</taxon>
        <taxon>Spermatophyta</taxon>
        <taxon>Magnoliopsida</taxon>
        <taxon>eudicotyledons</taxon>
        <taxon>Gunneridae</taxon>
        <taxon>Pentapetalae</taxon>
        <taxon>asterids</taxon>
        <taxon>campanulids</taxon>
        <taxon>Asterales</taxon>
        <taxon>Asteraceae</taxon>
        <taxon>Asteroideae</taxon>
        <taxon>Anthemideae</taxon>
        <taxon>Anthemidinae</taxon>
        <taxon>Tanacetum</taxon>
    </lineage>
</organism>
<name>A0ABQ5BG03_9ASTR</name>
<protein>
    <recommendedName>
        <fullName evidence="3">Reverse transcriptase domain-containing protein</fullName>
    </recommendedName>
</protein>
<dbReference type="PANTHER" id="PTHR24559">
    <property type="entry name" value="TRANSPOSON TY3-I GAG-POL POLYPROTEIN"/>
    <property type="match status" value="1"/>
</dbReference>
<dbReference type="SUPFAM" id="SSF56672">
    <property type="entry name" value="DNA/RNA polymerases"/>
    <property type="match status" value="1"/>
</dbReference>
<evidence type="ECO:0000313" key="2">
    <source>
        <dbReference type="Proteomes" id="UP001151760"/>
    </source>
</evidence>
<dbReference type="InterPro" id="IPR043128">
    <property type="entry name" value="Rev_trsase/Diguanyl_cyclase"/>
</dbReference>
<reference evidence="1" key="1">
    <citation type="journal article" date="2022" name="Int. J. Mol. Sci.">
        <title>Draft Genome of Tanacetum Coccineum: Genomic Comparison of Closely Related Tanacetum-Family Plants.</title>
        <authorList>
            <person name="Yamashiro T."/>
            <person name="Shiraishi A."/>
            <person name="Nakayama K."/>
            <person name="Satake H."/>
        </authorList>
    </citation>
    <scope>NUCLEOTIDE SEQUENCE</scope>
</reference>